<organism evidence="1 2">
    <name type="scientific">Caerostris extrusa</name>
    <name type="common">Bark spider</name>
    <name type="synonym">Caerostris bankana</name>
    <dbReference type="NCBI Taxonomy" id="172846"/>
    <lineage>
        <taxon>Eukaryota</taxon>
        <taxon>Metazoa</taxon>
        <taxon>Ecdysozoa</taxon>
        <taxon>Arthropoda</taxon>
        <taxon>Chelicerata</taxon>
        <taxon>Arachnida</taxon>
        <taxon>Araneae</taxon>
        <taxon>Araneomorphae</taxon>
        <taxon>Entelegynae</taxon>
        <taxon>Araneoidea</taxon>
        <taxon>Araneidae</taxon>
        <taxon>Caerostris</taxon>
    </lineage>
</organism>
<keyword evidence="2" id="KW-1185">Reference proteome</keyword>
<comment type="caution">
    <text evidence="1">The sequence shown here is derived from an EMBL/GenBank/DDBJ whole genome shotgun (WGS) entry which is preliminary data.</text>
</comment>
<dbReference type="AlphaFoldDB" id="A0AAV4PGP8"/>
<accession>A0AAV4PGP8</accession>
<name>A0AAV4PGP8_CAEEX</name>
<dbReference type="Proteomes" id="UP001054945">
    <property type="component" value="Unassembled WGS sequence"/>
</dbReference>
<dbReference type="EMBL" id="BPLR01004484">
    <property type="protein sequence ID" value="GIX95238.1"/>
    <property type="molecule type" value="Genomic_DNA"/>
</dbReference>
<gene>
    <name evidence="1" type="ORF">CEXT_17321</name>
</gene>
<proteinExistence type="predicted"/>
<protein>
    <submittedName>
        <fullName evidence="1">Uncharacterized protein</fullName>
    </submittedName>
</protein>
<reference evidence="1 2" key="1">
    <citation type="submission" date="2021-06" db="EMBL/GenBank/DDBJ databases">
        <title>Caerostris extrusa draft genome.</title>
        <authorList>
            <person name="Kono N."/>
            <person name="Arakawa K."/>
        </authorList>
    </citation>
    <scope>NUCLEOTIDE SEQUENCE [LARGE SCALE GENOMIC DNA]</scope>
</reference>
<evidence type="ECO:0000313" key="2">
    <source>
        <dbReference type="Proteomes" id="UP001054945"/>
    </source>
</evidence>
<evidence type="ECO:0000313" key="1">
    <source>
        <dbReference type="EMBL" id="GIX95238.1"/>
    </source>
</evidence>
<sequence>MERNVISNADQISDACGEFENIRRPVKYIQHFNIKFQQGISFTYNRRLVLTIKIKLTDEREKSFFCDRGGTEKVSFVRRRAQEKDTISACPRQSRVFHFMPAVFAEEFQFRLPGL</sequence>